<dbReference type="EMBL" id="CCNB01000005">
    <property type="protein sequence ID" value="CDX30630.1"/>
    <property type="molecule type" value="Genomic_DNA"/>
</dbReference>
<name>A0A090GGM9_MESPL</name>
<evidence type="ECO:0000313" key="2">
    <source>
        <dbReference type="Proteomes" id="UP000046373"/>
    </source>
</evidence>
<dbReference type="SUPFAM" id="SSF142754">
    <property type="entry name" value="NadA-like"/>
    <property type="match status" value="1"/>
</dbReference>
<dbReference type="InterPro" id="IPR036094">
    <property type="entry name" value="NadA_sf"/>
</dbReference>
<dbReference type="GO" id="GO:0051539">
    <property type="term" value="F:4 iron, 4 sulfur cluster binding"/>
    <property type="evidence" value="ECO:0007669"/>
    <property type="project" value="InterPro"/>
</dbReference>
<reference evidence="1 2" key="1">
    <citation type="submission" date="2014-08" db="EMBL/GenBank/DDBJ databases">
        <authorList>
            <person name="Moulin Lionel"/>
        </authorList>
    </citation>
    <scope>NUCLEOTIDE SEQUENCE [LARGE SCALE GENOMIC DNA]</scope>
</reference>
<dbReference type="InterPro" id="IPR003473">
    <property type="entry name" value="NadA"/>
</dbReference>
<dbReference type="AlphaFoldDB" id="A0A090GGM9"/>
<protein>
    <submittedName>
        <fullName evidence="1">Uncharacterized protein</fullName>
    </submittedName>
</protein>
<dbReference type="Gene3D" id="3.40.50.10800">
    <property type="entry name" value="NadA-like"/>
    <property type="match status" value="1"/>
</dbReference>
<evidence type="ECO:0000313" key="1">
    <source>
        <dbReference type="EMBL" id="CDX30630.1"/>
    </source>
</evidence>
<sequence length="112" mass="12429">MTVDADVTVLAGVPFMAETAKLLNPHKTVLIPDSAAGCSLADSITAEDVRPTRQRYPGVSGHHLRQHLCSREGRVRHLLHFWQCARRREVPQSAAGDHAARRLAQRCSLDLR</sequence>
<dbReference type="Pfam" id="PF02445">
    <property type="entry name" value="NadA"/>
    <property type="match status" value="1"/>
</dbReference>
<proteinExistence type="predicted"/>
<gene>
    <name evidence="1" type="ORF">MPLDJ20_130098</name>
</gene>
<dbReference type="GO" id="GO:0008987">
    <property type="term" value="F:quinolinate synthetase A activity"/>
    <property type="evidence" value="ECO:0007669"/>
    <property type="project" value="InterPro"/>
</dbReference>
<dbReference type="GO" id="GO:0009435">
    <property type="term" value="P:NAD+ biosynthetic process"/>
    <property type="evidence" value="ECO:0007669"/>
    <property type="project" value="UniProtKB-UniPathway"/>
</dbReference>
<dbReference type="Proteomes" id="UP000046373">
    <property type="component" value="Unassembled WGS sequence"/>
</dbReference>
<organism evidence="1 2">
    <name type="scientific">Mesorhizobium plurifarium</name>
    <dbReference type="NCBI Taxonomy" id="69974"/>
    <lineage>
        <taxon>Bacteria</taxon>
        <taxon>Pseudomonadati</taxon>
        <taxon>Pseudomonadota</taxon>
        <taxon>Alphaproteobacteria</taxon>
        <taxon>Hyphomicrobiales</taxon>
        <taxon>Phyllobacteriaceae</taxon>
        <taxon>Mesorhizobium</taxon>
    </lineage>
</organism>
<accession>A0A090GGM9</accession>
<dbReference type="UniPathway" id="UPA00253">
    <property type="reaction ID" value="UER00327"/>
</dbReference>